<evidence type="ECO:0000313" key="1">
    <source>
        <dbReference type="RefSeq" id="XP_059605350.1"/>
    </source>
</evidence>
<dbReference type="RefSeq" id="XP_059605350.1">
    <property type="nucleotide sequence ID" value="XM_059748365.1"/>
</dbReference>
<dbReference type="VEuPathDB" id="FungiDB:An07g03790"/>
<proteinExistence type="predicted"/>
<sequence length="89" mass="10332">MAGWLRPETRFCNKYRMSSRWDNVPVKRLLALNMGNKPLDQYILQGVTKTIKFEIVTGISSYLGLLENIAGKNRRFRMESDLAMLVHQT</sequence>
<name>A0AAJ8BWS8_ASPNG</name>
<protein>
    <submittedName>
        <fullName evidence="1">Uncharacterized protein</fullName>
    </submittedName>
</protein>
<reference evidence="1" key="1">
    <citation type="submission" date="2025-02" db="EMBL/GenBank/DDBJ databases">
        <authorList>
            <consortium name="NCBI Genome Project"/>
        </authorList>
    </citation>
    <scope>NUCLEOTIDE SEQUENCE</scope>
</reference>
<gene>
    <name evidence="1" type="ORF">An07g03790</name>
</gene>
<reference evidence="1" key="2">
    <citation type="submission" date="2025-08" db="UniProtKB">
        <authorList>
            <consortium name="RefSeq"/>
        </authorList>
    </citation>
    <scope>IDENTIFICATION</scope>
</reference>
<organism evidence="1">
    <name type="scientific">Aspergillus niger</name>
    <dbReference type="NCBI Taxonomy" id="5061"/>
    <lineage>
        <taxon>Eukaryota</taxon>
        <taxon>Fungi</taxon>
        <taxon>Dikarya</taxon>
        <taxon>Ascomycota</taxon>
        <taxon>Pezizomycotina</taxon>
        <taxon>Eurotiomycetes</taxon>
        <taxon>Eurotiomycetidae</taxon>
        <taxon>Eurotiales</taxon>
        <taxon>Aspergillaceae</taxon>
        <taxon>Aspergillus</taxon>
        <taxon>Aspergillus subgen. Circumdati</taxon>
    </lineage>
</organism>
<dbReference type="KEGG" id="ang:An07g03790"/>
<accession>A0AAJ8BWS8</accession>
<dbReference type="GeneID" id="84591345"/>
<dbReference type="AlphaFoldDB" id="A0AAJ8BWS8"/>